<dbReference type="RefSeq" id="WP_354616447.1">
    <property type="nucleotide sequence ID" value="NZ_JBEXAE010000009.1"/>
</dbReference>
<proteinExistence type="predicted"/>
<feature type="domain" description="Histidine kinase/HSP90-like ATPase" evidence="3">
    <location>
        <begin position="10"/>
        <end position="48"/>
    </location>
</feature>
<comment type="catalytic activity">
    <reaction evidence="1">
        <text>ATP + protein L-histidine = ADP + protein N-phospho-L-histidine.</text>
        <dbReference type="EC" id="2.7.13.3"/>
    </reaction>
</comment>
<protein>
    <recommendedName>
        <fullName evidence="2">histidine kinase</fullName>
        <ecNumber evidence="2">2.7.13.3</ecNumber>
    </recommendedName>
</protein>
<keyword evidence="5" id="KW-1185">Reference proteome</keyword>
<dbReference type="Gene3D" id="3.30.565.10">
    <property type="entry name" value="Histidine kinase-like ATPase, C-terminal domain"/>
    <property type="match status" value="1"/>
</dbReference>
<gene>
    <name evidence="4" type="ORF">ABXZ36_14755</name>
</gene>
<organism evidence="4 5">
    <name type="scientific">Sediminicola arcticus</name>
    <dbReference type="NCBI Taxonomy" id="1574308"/>
    <lineage>
        <taxon>Bacteria</taxon>
        <taxon>Pseudomonadati</taxon>
        <taxon>Bacteroidota</taxon>
        <taxon>Flavobacteriia</taxon>
        <taxon>Flavobacteriales</taxon>
        <taxon>Flavobacteriaceae</taxon>
        <taxon>Sediminicola</taxon>
    </lineage>
</organism>
<dbReference type="EC" id="2.7.13.3" evidence="2"/>
<sequence length="50" mass="5687">MYKTFHNNIDARGIGLYITKNQVEAMNGKIITTSEVGKGTTFNIYFNEKD</sequence>
<dbReference type="Proteomes" id="UP001549799">
    <property type="component" value="Unassembled WGS sequence"/>
</dbReference>
<reference evidence="4 5" key="1">
    <citation type="submission" date="2024-07" db="EMBL/GenBank/DDBJ databases">
        <title>The genome sequence of type strain Sediminicola arcticus GDMCC 1.2805.</title>
        <authorList>
            <person name="Liu Y."/>
        </authorList>
    </citation>
    <scope>NUCLEOTIDE SEQUENCE [LARGE SCALE GENOMIC DNA]</scope>
    <source>
        <strain evidence="4 5">GDMCC 1.2805</strain>
    </source>
</reference>
<evidence type="ECO:0000256" key="1">
    <source>
        <dbReference type="ARBA" id="ARBA00000085"/>
    </source>
</evidence>
<evidence type="ECO:0000313" key="4">
    <source>
        <dbReference type="EMBL" id="MET6991904.1"/>
    </source>
</evidence>
<keyword evidence="4" id="KW-0547">Nucleotide-binding</keyword>
<dbReference type="EMBL" id="JBEXAE010000009">
    <property type="protein sequence ID" value="MET6991904.1"/>
    <property type="molecule type" value="Genomic_DNA"/>
</dbReference>
<dbReference type="SUPFAM" id="SSF55874">
    <property type="entry name" value="ATPase domain of HSP90 chaperone/DNA topoisomerase II/histidine kinase"/>
    <property type="match status" value="1"/>
</dbReference>
<evidence type="ECO:0000259" key="3">
    <source>
        <dbReference type="Pfam" id="PF02518"/>
    </source>
</evidence>
<keyword evidence="4" id="KW-0067">ATP-binding</keyword>
<dbReference type="InterPro" id="IPR004358">
    <property type="entry name" value="Sig_transdc_His_kin-like_C"/>
</dbReference>
<evidence type="ECO:0000313" key="5">
    <source>
        <dbReference type="Proteomes" id="UP001549799"/>
    </source>
</evidence>
<accession>A0ABV2T071</accession>
<evidence type="ECO:0000256" key="2">
    <source>
        <dbReference type="ARBA" id="ARBA00012438"/>
    </source>
</evidence>
<dbReference type="Pfam" id="PF02518">
    <property type="entry name" value="HATPase_c"/>
    <property type="match status" value="1"/>
</dbReference>
<comment type="caution">
    <text evidence="4">The sequence shown here is derived from an EMBL/GenBank/DDBJ whole genome shotgun (WGS) entry which is preliminary data.</text>
</comment>
<name>A0ABV2T071_9FLAO</name>
<dbReference type="InterPro" id="IPR036890">
    <property type="entry name" value="HATPase_C_sf"/>
</dbReference>
<dbReference type="GO" id="GO:0005524">
    <property type="term" value="F:ATP binding"/>
    <property type="evidence" value="ECO:0007669"/>
    <property type="project" value="UniProtKB-KW"/>
</dbReference>
<dbReference type="PRINTS" id="PR00344">
    <property type="entry name" value="BCTRLSENSOR"/>
</dbReference>
<dbReference type="InterPro" id="IPR003594">
    <property type="entry name" value="HATPase_dom"/>
</dbReference>